<keyword evidence="3" id="KW-0328">Glycosyltransferase</keyword>
<dbReference type="Pfam" id="PF01129">
    <property type="entry name" value="ART"/>
    <property type="match status" value="1"/>
</dbReference>
<name>A0A8G0KYW1_9FLAO</name>
<dbReference type="PROSITE" id="PS51996">
    <property type="entry name" value="TR_MART"/>
    <property type="match status" value="1"/>
</dbReference>
<organism evidence="7">
    <name type="scientific">Flavobacterium columnare</name>
    <dbReference type="NCBI Taxonomy" id="996"/>
    <lineage>
        <taxon>Bacteria</taxon>
        <taxon>Pseudomonadati</taxon>
        <taxon>Bacteroidota</taxon>
        <taxon>Flavobacteriia</taxon>
        <taxon>Flavobacteriales</taxon>
        <taxon>Flavobacteriaceae</taxon>
        <taxon>Flavobacterium</taxon>
    </lineage>
</organism>
<accession>A0A8G0KYW1</accession>
<keyword evidence="5" id="KW-0548">Nucleotidyltransferase</keyword>
<proteinExistence type="inferred from homology"/>
<evidence type="ECO:0000256" key="2">
    <source>
        <dbReference type="ARBA" id="ARBA00012031"/>
    </source>
</evidence>
<evidence type="ECO:0000256" key="5">
    <source>
        <dbReference type="ARBA" id="ARBA00022695"/>
    </source>
</evidence>
<dbReference type="SUPFAM" id="SSF56399">
    <property type="entry name" value="ADP-ribosylation"/>
    <property type="match status" value="1"/>
</dbReference>
<reference evidence="7" key="1">
    <citation type="submission" date="2020-12" db="EMBL/GenBank/DDBJ databases">
        <title>Genome sequencing of genetic groups of Flavobacterium columnare.</title>
        <authorList>
            <person name="Waldbieser G.C."/>
            <person name="Griffin M.J."/>
            <person name="LaFrentz B.R."/>
        </authorList>
    </citation>
    <scope>NUCLEOTIDE SEQUENCE</scope>
    <source>
        <strain evidence="7">90-106</strain>
    </source>
</reference>
<dbReference type="AlphaFoldDB" id="A0A8G0KYW1"/>
<comment type="catalytic activity">
    <reaction evidence="6">
        <text>L-arginyl-[protein] + NAD(+) = N(omega)-(ADP-D-ribosyl)-L-arginyl-[protein] + nicotinamide + H(+)</text>
        <dbReference type="Rhea" id="RHEA:19149"/>
        <dbReference type="Rhea" id="RHEA-COMP:10532"/>
        <dbReference type="Rhea" id="RHEA-COMP:15087"/>
        <dbReference type="ChEBI" id="CHEBI:15378"/>
        <dbReference type="ChEBI" id="CHEBI:17154"/>
        <dbReference type="ChEBI" id="CHEBI:29965"/>
        <dbReference type="ChEBI" id="CHEBI:57540"/>
        <dbReference type="ChEBI" id="CHEBI:142554"/>
        <dbReference type="EC" id="2.4.2.31"/>
    </reaction>
</comment>
<protein>
    <recommendedName>
        <fullName evidence="2">NAD(+)--protein-arginine ADP-ribosyltransferase</fullName>
        <ecNumber evidence="2">2.4.2.31</ecNumber>
    </recommendedName>
</protein>
<gene>
    <name evidence="7" type="ORF">JJC05_04135</name>
</gene>
<dbReference type="InterPro" id="IPR000768">
    <property type="entry name" value="ART"/>
</dbReference>
<evidence type="ECO:0000256" key="4">
    <source>
        <dbReference type="ARBA" id="ARBA00022679"/>
    </source>
</evidence>
<dbReference type="Gene3D" id="3.90.176.10">
    <property type="entry name" value="Toxin ADP-ribosyltransferase, Chain A, domain 1"/>
    <property type="match status" value="1"/>
</dbReference>
<evidence type="ECO:0000256" key="6">
    <source>
        <dbReference type="ARBA" id="ARBA00047597"/>
    </source>
</evidence>
<evidence type="ECO:0000256" key="1">
    <source>
        <dbReference type="ARBA" id="ARBA00009558"/>
    </source>
</evidence>
<keyword evidence="4" id="KW-0808">Transferase</keyword>
<sequence length="127" mass="14490">MTAEYSAMKDLMMLACSKLPKQLNVTVFRGAGLTESNFEKTLIKGQKFNFKGHFTSSSIDDFIADDFRRVGNGDVIWQIESKTGVDLKMINSSESEVLFKPYTQYELIDIVSSTKNHNVYIYKIKEL</sequence>
<dbReference type="Proteomes" id="UP000824721">
    <property type="component" value="Chromosome"/>
</dbReference>
<comment type="similarity">
    <text evidence="1">Belongs to the Arg-specific ADP-ribosyltransferase family.</text>
</comment>
<dbReference type="EC" id="2.4.2.31" evidence="2"/>
<evidence type="ECO:0000313" key="7">
    <source>
        <dbReference type="EMBL" id="QYS90115.1"/>
    </source>
</evidence>
<dbReference type="GO" id="GO:0106274">
    <property type="term" value="F:NAD+-protein-arginine ADP-ribosyltransferase activity"/>
    <property type="evidence" value="ECO:0007669"/>
    <property type="project" value="UniProtKB-EC"/>
</dbReference>
<dbReference type="GO" id="GO:0016779">
    <property type="term" value="F:nucleotidyltransferase activity"/>
    <property type="evidence" value="ECO:0007669"/>
    <property type="project" value="UniProtKB-KW"/>
</dbReference>
<evidence type="ECO:0000256" key="3">
    <source>
        <dbReference type="ARBA" id="ARBA00022676"/>
    </source>
</evidence>
<dbReference type="KEGG" id="fdv:JJC05_04135"/>
<dbReference type="EMBL" id="CP067378">
    <property type="protein sequence ID" value="QYS90115.1"/>
    <property type="molecule type" value="Genomic_DNA"/>
</dbReference>